<feature type="non-terminal residue" evidence="1">
    <location>
        <position position="1"/>
    </location>
</feature>
<keyword evidence="2" id="KW-1185">Reference proteome</keyword>
<accession>A0AAD6XC25</accession>
<dbReference type="EMBL" id="JARJCM010000007">
    <property type="protein sequence ID" value="KAJ7044422.1"/>
    <property type="molecule type" value="Genomic_DNA"/>
</dbReference>
<comment type="caution">
    <text evidence="1">The sequence shown here is derived from an EMBL/GenBank/DDBJ whole genome shotgun (WGS) entry which is preliminary data.</text>
</comment>
<protein>
    <submittedName>
        <fullName evidence="1">Uncharacterized protein</fullName>
    </submittedName>
</protein>
<dbReference type="AlphaFoldDB" id="A0AAD6XC25"/>
<reference evidence="1" key="1">
    <citation type="submission" date="2023-03" db="EMBL/GenBank/DDBJ databases">
        <title>Massive genome expansion in bonnet fungi (Mycena s.s.) driven by repeated elements and novel gene families across ecological guilds.</title>
        <authorList>
            <consortium name="Lawrence Berkeley National Laboratory"/>
            <person name="Harder C.B."/>
            <person name="Miyauchi S."/>
            <person name="Viragh M."/>
            <person name="Kuo A."/>
            <person name="Thoen E."/>
            <person name="Andreopoulos B."/>
            <person name="Lu D."/>
            <person name="Skrede I."/>
            <person name="Drula E."/>
            <person name="Henrissat B."/>
            <person name="Morin E."/>
            <person name="Kohler A."/>
            <person name="Barry K."/>
            <person name="LaButti K."/>
            <person name="Morin E."/>
            <person name="Salamov A."/>
            <person name="Lipzen A."/>
            <person name="Mereny Z."/>
            <person name="Hegedus B."/>
            <person name="Baldrian P."/>
            <person name="Stursova M."/>
            <person name="Weitz H."/>
            <person name="Taylor A."/>
            <person name="Grigoriev I.V."/>
            <person name="Nagy L.G."/>
            <person name="Martin F."/>
            <person name="Kauserud H."/>
        </authorList>
    </citation>
    <scope>NUCLEOTIDE SEQUENCE</scope>
    <source>
        <strain evidence="1">CBHHK200</strain>
    </source>
</reference>
<evidence type="ECO:0000313" key="1">
    <source>
        <dbReference type="EMBL" id="KAJ7044422.1"/>
    </source>
</evidence>
<dbReference type="Proteomes" id="UP001218188">
    <property type="component" value="Unassembled WGS sequence"/>
</dbReference>
<proteinExistence type="predicted"/>
<name>A0AAD6XC25_9AGAR</name>
<evidence type="ECO:0000313" key="2">
    <source>
        <dbReference type="Proteomes" id="UP001218188"/>
    </source>
</evidence>
<gene>
    <name evidence="1" type="ORF">C8F04DRAFT_942285</name>
</gene>
<sequence>SHHSLALEQLRYTDHAYQPVPTHERLCRFCIAAVESPEHALLECRANLQMADCRNVFLEKLLHAVQSMQNTHVELNSIRLLKAMIYERSIIVLLGNFVHHVLHATPLYCGRAN</sequence>
<organism evidence="1 2">
    <name type="scientific">Mycena alexandri</name>
    <dbReference type="NCBI Taxonomy" id="1745969"/>
    <lineage>
        <taxon>Eukaryota</taxon>
        <taxon>Fungi</taxon>
        <taxon>Dikarya</taxon>
        <taxon>Basidiomycota</taxon>
        <taxon>Agaricomycotina</taxon>
        <taxon>Agaricomycetes</taxon>
        <taxon>Agaricomycetidae</taxon>
        <taxon>Agaricales</taxon>
        <taxon>Marasmiineae</taxon>
        <taxon>Mycenaceae</taxon>
        <taxon>Mycena</taxon>
    </lineage>
</organism>